<evidence type="ECO:0000256" key="1">
    <source>
        <dbReference type="ARBA" id="ARBA00004479"/>
    </source>
</evidence>
<evidence type="ECO:0000256" key="9">
    <source>
        <dbReference type="SAM" id="Phobius"/>
    </source>
</evidence>
<dbReference type="GO" id="GO:0016020">
    <property type="term" value="C:membrane"/>
    <property type="evidence" value="ECO:0007669"/>
    <property type="project" value="UniProtKB-SubCell"/>
</dbReference>
<comment type="similarity">
    <text evidence="2 8">Belongs to the EMP24/GP25L family.</text>
</comment>
<evidence type="ECO:0000313" key="12">
    <source>
        <dbReference type="Proteomes" id="UP001165740"/>
    </source>
</evidence>
<evidence type="ECO:0000256" key="6">
    <source>
        <dbReference type="ARBA" id="ARBA00023136"/>
    </source>
</evidence>
<feature type="transmembrane region" description="Helical" evidence="9">
    <location>
        <begin position="173"/>
        <end position="195"/>
    </location>
</feature>
<keyword evidence="4 10" id="KW-0732">Signal</keyword>
<reference evidence="13" key="1">
    <citation type="submission" date="2025-08" db="UniProtKB">
        <authorList>
            <consortium name="RefSeq"/>
        </authorList>
    </citation>
    <scope>IDENTIFICATION</scope>
</reference>
<evidence type="ECO:0000256" key="5">
    <source>
        <dbReference type="ARBA" id="ARBA00022989"/>
    </source>
</evidence>
<keyword evidence="12" id="KW-1185">Reference proteome</keyword>
<feature type="chain" id="PRO_5040889991" evidence="10">
    <location>
        <begin position="21"/>
        <end position="213"/>
    </location>
</feature>
<dbReference type="OrthoDB" id="62956at2759"/>
<keyword evidence="5 9" id="KW-1133">Transmembrane helix</keyword>
<dbReference type="AlphaFoldDB" id="A0A9W2ZFI1"/>
<evidence type="ECO:0000256" key="4">
    <source>
        <dbReference type="ARBA" id="ARBA00022729"/>
    </source>
</evidence>
<accession>A0A9W2ZFI1</accession>
<sequence length="213" mass="24290">MNPSTVILILFILFIDSSMSGELTFELPDNEKMCFYENVEQGEQATLEFQVITGGNYDVDMELTAPNGQVLYKDIKKQYDSFTWTAQHKGIHTFCFSNEFSTFTHKIVYFDLEVGDEKPAVEEMGDHQTAMTLMETSSVNIFESLKSVLDYQTHHRLREAQGRAFAEDLNERVLYWSIGESLVIILIGIGQILVLRSFFTNTHKTSASTVRVS</sequence>
<dbReference type="GeneID" id="129924075"/>
<evidence type="ECO:0000256" key="10">
    <source>
        <dbReference type="SAM" id="SignalP"/>
    </source>
</evidence>
<dbReference type="Proteomes" id="UP001165740">
    <property type="component" value="Chromosome 18"/>
</dbReference>
<dbReference type="InterPro" id="IPR036598">
    <property type="entry name" value="GOLD_dom_sf"/>
</dbReference>
<keyword evidence="3 8" id="KW-0812">Transmembrane</keyword>
<evidence type="ECO:0000256" key="3">
    <source>
        <dbReference type="ARBA" id="ARBA00022692"/>
    </source>
</evidence>
<dbReference type="InterPro" id="IPR015720">
    <property type="entry name" value="Emp24-like"/>
</dbReference>
<evidence type="ECO:0000259" key="11">
    <source>
        <dbReference type="PROSITE" id="PS50866"/>
    </source>
</evidence>
<dbReference type="InterPro" id="IPR009038">
    <property type="entry name" value="GOLD_dom"/>
</dbReference>
<dbReference type="Pfam" id="PF01105">
    <property type="entry name" value="EMP24_GP25L"/>
    <property type="match status" value="1"/>
</dbReference>
<dbReference type="GO" id="GO:0012505">
    <property type="term" value="C:endomembrane system"/>
    <property type="evidence" value="ECO:0007669"/>
    <property type="project" value="UniProtKB-SubCell"/>
</dbReference>
<feature type="domain" description="GOLD" evidence="11">
    <location>
        <begin position="32"/>
        <end position="114"/>
    </location>
</feature>
<proteinExistence type="inferred from homology"/>
<dbReference type="OMA" id="VGEYTFC"/>
<keyword evidence="6 9" id="KW-0472">Membrane</keyword>
<gene>
    <name evidence="13" type="primary">LOC129924075</name>
</gene>
<dbReference type="RefSeq" id="XP_055873839.1">
    <property type="nucleotide sequence ID" value="XM_056017864.1"/>
</dbReference>
<evidence type="ECO:0000256" key="7">
    <source>
        <dbReference type="ARBA" id="ARBA00037847"/>
    </source>
</evidence>
<dbReference type="PROSITE" id="PS50866">
    <property type="entry name" value="GOLD"/>
    <property type="match status" value="1"/>
</dbReference>
<evidence type="ECO:0000313" key="13">
    <source>
        <dbReference type="RefSeq" id="XP_055873839.1"/>
    </source>
</evidence>
<dbReference type="SMART" id="SM01190">
    <property type="entry name" value="EMP24_GP25L"/>
    <property type="match status" value="1"/>
</dbReference>
<comment type="subcellular location">
    <subcellularLocation>
        <location evidence="7">Endomembrane system</location>
        <topology evidence="7">Single-pass membrane protein</topology>
    </subcellularLocation>
    <subcellularLocation>
        <location evidence="1 8">Membrane</location>
        <topology evidence="1 8">Single-pass type I membrane protein</topology>
    </subcellularLocation>
</comment>
<feature type="signal peptide" evidence="10">
    <location>
        <begin position="1"/>
        <end position="20"/>
    </location>
</feature>
<dbReference type="SUPFAM" id="SSF101576">
    <property type="entry name" value="Supernatant protein factor (SPF), C-terminal domain"/>
    <property type="match status" value="1"/>
</dbReference>
<evidence type="ECO:0000256" key="8">
    <source>
        <dbReference type="RuleBase" id="RU003827"/>
    </source>
</evidence>
<dbReference type="PANTHER" id="PTHR22811">
    <property type="entry name" value="TRANSMEMBRANE EMP24 DOMAIN-CONTAINING PROTEIN"/>
    <property type="match status" value="1"/>
</dbReference>
<organism evidence="12 13">
    <name type="scientific">Biomphalaria glabrata</name>
    <name type="common">Bloodfluke planorb</name>
    <name type="synonym">Freshwater snail</name>
    <dbReference type="NCBI Taxonomy" id="6526"/>
    <lineage>
        <taxon>Eukaryota</taxon>
        <taxon>Metazoa</taxon>
        <taxon>Spiralia</taxon>
        <taxon>Lophotrochozoa</taxon>
        <taxon>Mollusca</taxon>
        <taxon>Gastropoda</taxon>
        <taxon>Heterobranchia</taxon>
        <taxon>Euthyneura</taxon>
        <taxon>Panpulmonata</taxon>
        <taxon>Hygrophila</taxon>
        <taxon>Lymnaeoidea</taxon>
        <taxon>Planorbidae</taxon>
        <taxon>Biomphalaria</taxon>
    </lineage>
</organism>
<name>A0A9W2ZFI1_BIOGL</name>
<evidence type="ECO:0000256" key="2">
    <source>
        <dbReference type="ARBA" id="ARBA00007104"/>
    </source>
</evidence>
<protein>
    <submittedName>
        <fullName evidence="13">Transmembrane emp24 domain-containing protein 7-like</fullName>
    </submittedName>
</protein>